<dbReference type="InterPro" id="IPR040050">
    <property type="entry name" value="ZNF830-like"/>
</dbReference>
<dbReference type="GO" id="GO:0005681">
    <property type="term" value="C:spliceosomal complex"/>
    <property type="evidence" value="ECO:0007669"/>
    <property type="project" value="InterPro"/>
</dbReference>
<reference evidence="7" key="2">
    <citation type="journal article" date="2022" name="Elife">
        <title>Obligate sexual reproduction of a homothallic fungus closely related to the Cryptococcus pathogenic species complex.</title>
        <authorList>
            <person name="Passer A.R."/>
            <person name="Clancey S.A."/>
            <person name="Shea T."/>
            <person name="David-Palma M."/>
            <person name="Averette A.F."/>
            <person name="Boekhout T."/>
            <person name="Porcel B.M."/>
            <person name="Nowrousian M."/>
            <person name="Cuomo C.A."/>
            <person name="Sun S."/>
            <person name="Heitman J."/>
            <person name="Coelho M.A."/>
        </authorList>
    </citation>
    <scope>NUCLEOTIDE SEQUENCE</scope>
    <source>
        <strain evidence="7">CBS 7841</strain>
    </source>
</reference>
<accession>A0A1E3IE35</accession>
<dbReference type="PANTHER" id="PTHR13278:SF0">
    <property type="entry name" value="ZINC FINGER PROTEIN 830"/>
    <property type="match status" value="1"/>
</dbReference>
<dbReference type="GO" id="GO:0033260">
    <property type="term" value="P:nuclear DNA replication"/>
    <property type="evidence" value="ECO:0007669"/>
    <property type="project" value="TreeGrafter"/>
</dbReference>
<keyword evidence="8" id="KW-1185">Reference proteome</keyword>
<keyword evidence="4" id="KW-0862">Zinc</keyword>
<gene>
    <name evidence="7" type="ORF">L203_102653</name>
</gene>
<keyword evidence="3" id="KW-0863">Zinc-finger</keyword>
<evidence type="ECO:0000256" key="6">
    <source>
        <dbReference type="SAM" id="MobiDB-lite"/>
    </source>
</evidence>
<feature type="compositionally biased region" description="Basic and acidic residues" evidence="6">
    <location>
        <begin position="252"/>
        <end position="267"/>
    </location>
</feature>
<evidence type="ECO:0000256" key="5">
    <source>
        <dbReference type="ARBA" id="ARBA00023242"/>
    </source>
</evidence>
<feature type="region of interest" description="Disordered" evidence="6">
    <location>
        <begin position="192"/>
        <end position="216"/>
    </location>
</feature>
<dbReference type="AlphaFoldDB" id="A0A1E3IE35"/>
<dbReference type="GO" id="GO:0003676">
    <property type="term" value="F:nucleic acid binding"/>
    <property type="evidence" value="ECO:0007669"/>
    <property type="project" value="InterPro"/>
</dbReference>
<evidence type="ECO:0000313" key="7">
    <source>
        <dbReference type="EMBL" id="WVN87471.1"/>
    </source>
</evidence>
<evidence type="ECO:0000256" key="3">
    <source>
        <dbReference type="ARBA" id="ARBA00022771"/>
    </source>
</evidence>
<evidence type="ECO:0000313" key="8">
    <source>
        <dbReference type="Proteomes" id="UP000094043"/>
    </source>
</evidence>
<sequence>MDARSLLRAKKAEAKIVHPYASYTAAGSLRCSICSVPVKQWDAHLLTKQHRVSAAREKAEKEKMERAKRPRQETTAEGSSKRQRIHPEVEEDEGQPSQLPSGFFSAKNKPADTDDVIKLEASPVDVAAPPAKTGDTELDDFLASLEETTPAPTTSAPTSIASKRRLASYKAVDDEIVGQAVYQAAPVMNAPATKEQDVKMEEEPEETEAERRERLAREEREEIMARLEEEERAQEDADLRVMALKQRMEMIKKRKEAREGTKSKDKSAITNGI</sequence>
<keyword evidence="5" id="KW-0539">Nucleus</keyword>
<keyword evidence="2" id="KW-0479">Metal-binding</keyword>
<feature type="region of interest" description="Disordered" evidence="6">
    <location>
        <begin position="49"/>
        <end position="110"/>
    </location>
</feature>
<organism evidence="7 8">
    <name type="scientific">Cryptococcus depauperatus CBS 7841</name>
    <dbReference type="NCBI Taxonomy" id="1295531"/>
    <lineage>
        <taxon>Eukaryota</taxon>
        <taxon>Fungi</taxon>
        <taxon>Dikarya</taxon>
        <taxon>Basidiomycota</taxon>
        <taxon>Agaricomycotina</taxon>
        <taxon>Tremellomycetes</taxon>
        <taxon>Tremellales</taxon>
        <taxon>Cryptococcaceae</taxon>
        <taxon>Cryptococcus</taxon>
    </lineage>
</organism>
<dbReference type="GO" id="GO:0008270">
    <property type="term" value="F:zinc ion binding"/>
    <property type="evidence" value="ECO:0007669"/>
    <property type="project" value="UniProtKB-KW"/>
</dbReference>
<dbReference type="GO" id="GO:0044773">
    <property type="term" value="P:mitotic DNA damage checkpoint signaling"/>
    <property type="evidence" value="ECO:0007669"/>
    <property type="project" value="TreeGrafter"/>
</dbReference>
<dbReference type="GeneID" id="91086864"/>
<dbReference type="KEGG" id="cdep:91086864"/>
<dbReference type="RefSeq" id="XP_066068171.1">
    <property type="nucleotide sequence ID" value="XM_066212074.1"/>
</dbReference>
<evidence type="ECO:0000256" key="4">
    <source>
        <dbReference type="ARBA" id="ARBA00022833"/>
    </source>
</evidence>
<dbReference type="GO" id="GO:0033314">
    <property type="term" value="P:mitotic DNA replication checkpoint signaling"/>
    <property type="evidence" value="ECO:0007669"/>
    <property type="project" value="TreeGrafter"/>
</dbReference>
<reference evidence="7" key="3">
    <citation type="submission" date="2024-01" db="EMBL/GenBank/DDBJ databases">
        <authorList>
            <person name="Coelho M.A."/>
            <person name="David-Palma M."/>
            <person name="Shea T."/>
            <person name="Sun S."/>
            <person name="Cuomo C.A."/>
            <person name="Heitman J."/>
        </authorList>
    </citation>
    <scope>NUCLEOTIDE SEQUENCE</scope>
    <source>
        <strain evidence="7">CBS 7841</strain>
    </source>
</reference>
<feature type="compositionally biased region" description="Basic and acidic residues" evidence="6">
    <location>
        <begin position="54"/>
        <end position="74"/>
    </location>
</feature>
<name>A0A1E3IE35_9TREE</name>
<evidence type="ECO:0000256" key="1">
    <source>
        <dbReference type="ARBA" id="ARBA00004123"/>
    </source>
</evidence>
<feature type="region of interest" description="Disordered" evidence="6">
    <location>
        <begin position="252"/>
        <end position="273"/>
    </location>
</feature>
<dbReference type="PANTHER" id="PTHR13278">
    <property type="entry name" value="ZINC FINGER PROTEIN 830"/>
    <property type="match status" value="1"/>
</dbReference>
<evidence type="ECO:0000256" key="2">
    <source>
        <dbReference type="ARBA" id="ARBA00022723"/>
    </source>
</evidence>
<dbReference type="OrthoDB" id="77607at2759"/>
<comment type="subcellular location">
    <subcellularLocation>
        <location evidence="1">Nucleus</location>
    </subcellularLocation>
</comment>
<dbReference type="VEuPathDB" id="FungiDB:L203_04018"/>
<reference evidence="7" key="1">
    <citation type="submission" date="2016-06" db="EMBL/GenBank/DDBJ databases">
        <authorList>
            <person name="Cuomo C."/>
            <person name="Litvintseva A."/>
            <person name="Heitman J."/>
            <person name="Chen Y."/>
            <person name="Sun S."/>
            <person name="Springer D."/>
            <person name="Dromer F."/>
            <person name="Young S."/>
            <person name="Zeng Q."/>
            <person name="Chapman S."/>
            <person name="Gujja S."/>
            <person name="Saif S."/>
            <person name="Birren B."/>
        </authorList>
    </citation>
    <scope>NUCLEOTIDE SEQUENCE</scope>
    <source>
        <strain evidence="7">CBS 7841</strain>
    </source>
</reference>
<dbReference type="EMBL" id="CP143786">
    <property type="protein sequence ID" value="WVN87471.1"/>
    <property type="molecule type" value="Genomic_DNA"/>
</dbReference>
<protein>
    <submittedName>
        <fullName evidence="7">Uncharacterized protein</fullName>
    </submittedName>
</protein>
<proteinExistence type="predicted"/>
<dbReference type="Proteomes" id="UP000094043">
    <property type="component" value="Chromosome 3"/>
</dbReference>